<dbReference type="AlphaFoldDB" id="A0A8J5K0A0"/>
<reference evidence="1" key="1">
    <citation type="journal article" date="2021" name="Sci. Adv.">
        <title>The American lobster genome reveals insights on longevity, neural, and immune adaptations.</title>
        <authorList>
            <person name="Polinski J.M."/>
            <person name="Zimin A.V."/>
            <person name="Clark K.F."/>
            <person name="Kohn A.B."/>
            <person name="Sadowski N."/>
            <person name="Timp W."/>
            <person name="Ptitsyn A."/>
            <person name="Khanna P."/>
            <person name="Romanova D.Y."/>
            <person name="Williams P."/>
            <person name="Greenwood S.J."/>
            <person name="Moroz L.L."/>
            <person name="Walt D.R."/>
            <person name="Bodnar A.G."/>
        </authorList>
    </citation>
    <scope>NUCLEOTIDE SEQUENCE</scope>
    <source>
        <strain evidence="1">GMGI-L3</strain>
    </source>
</reference>
<sequence>MKDKIRVQHFYPASKEQKTEGEDPVFIFIRPGELSHVLAPTDGHTQQLLAPLTVTTSSCWPH</sequence>
<dbReference type="EMBL" id="JAHLQT010021820">
    <property type="protein sequence ID" value="KAG7167262.1"/>
    <property type="molecule type" value="Genomic_DNA"/>
</dbReference>
<evidence type="ECO:0000313" key="1">
    <source>
        <dbReference type="EMBL" id="KAG7167262.1"/>
    </source>
</evidence>
<proteinExistence type="predicted"/>
<comment type="caution">
    <text evidence="1">The sequence shown here is derived from an EMBL/GenBank/DDBJ whole genome shotgun (WGS) entry which is preliminary data.</text>
</comment>
<accession>A0A8J5K0A0</accession>
<protein>
    <submittedName>
        <fullName evidence="1">Uncharacterized protein</fullName>
    </submittedName>
</protein>
<name>A0A8J5K0A0_HOMAM</name>
<keyword evidence="2" id="KW-1185">Reference proteome</keyword>
<organism evidence="1 2">
    <name type="scientific">Homarus americanus</name>
    <name type="common">American lobster</name>
    <dbReference type="NCBI Taxonomy" id="6706"/>
    <lineage>
        <taxon>Eukaryota</taxon>
        <taxon>Metazoa</taxon>
        <taxon>Ecdysozoa</taxon>
        <taxon>Arthropoda</taxon>
        <taxon>Crustacea</taxon>
        <taxon>Multicrustacea</taxon>
        <taxon>Malacostraca</taxon>
        <taxon>Eumalacostraca</taxon>
        <taxon>Eucarida</taxon>
        <taxon>Decapoda</taxon>
        <taxon>Pleocyemata</taxon>
        <taxon>Astacidea</taxon>
        <taxon>Nephropoidea</taxon>
        <taxon>Nephropidae</taxon>
        <taxon>Homarus</taxon>
    </lineage>
</organism>
<evidence type="ECO:0000313" key="2">
    <source>
        <dbReference type="Proteomes" id="UP000747542"/>
    </source>
</evidence>
<dbReference type="Proteomes" id="UP000747542">
    <property type="component" value="Unassembled WGS sequence"/>
</dbReference>
<gene>
    <name evidence="1" type="ORF">Hamer_G017172</name>
</gene>